<evidence type="ECO:0000313" key="3">
    <source>
        <dbReference type="EMBL" id="UYG93323.1"/>
    </source>
</evidence>
<reference evidence="3" key="2">
    <citation type="submission" date="2022-10" db="EMBL/GenBank/DDBJ databases">
        <title>Mechanism of multi-heavy metal repair in Cytobacillus Firmus M7.</title>
        <authorList>
            <person name="Li X."/>
            <person name="Yu C."/>
        </authorList>
    </citation>
    <scope>NUCLEOTIDE SEQUENCE</scope>
    <source>
        <strain evidence="3">M7</strain>
    </source>
</reference>
<evidence type="ECO:0000313" key="2">
    <source>
        <dbReference type="EMBL" id="KAF0824088.1"/>
    </source>
</evidence>
<gene>
    <name evidence="2" type="ORF">KIS1582_2183</name>
    <name evidence="3" type="ORF">OD459_13775</name>
</gene>
<keyword evidence="1" id="KW-1133">Transmembrane helix</keyword>
<dbReference type="Pfam" id="PF14089">
    <property type="entry name" value="KbaA"/>
    <property type="match status" value="1"/>
</dbReference>
<organism evidence="2 4">
    <name type="scientific">Cytobacillus firmus</name>
    <name type="common">Bacillus firmus</name>
    <dbReference type="NCBI Taxonomy" id="1399"/>
    <lineage>
        <taxon>Bacteria</taxon>
        <taxon>Bacillati</taxon>
        <taxon>Bacillota</taxon>
        <taxon>Bacilli</taxon>
        <taxon>Bacillales</taxon>
        <taxon>Bacillaceae</taxon>
        <taxon>Cytobacillus</taxon>
    </lineage>
</organism>
<dbReference type="Proteomes" id="UP001163104">
    <property type="component" value="Chromosome"/>
</dbReference>
<name>A0A0J5VHZ9_CYTFI</name>
<sequence length="210" mass="23840">MTSRNWVKLFITTLLVGGITTGVVGFIVRWDEFAPIFTDFDFLEILSVLFWLIGVGLIFSIISQMGFFAYLTVHRFGLGIFKGLWNPIQIVLILFALFDLVYFRYKAFAGAGDSMLPYVGVAAFLLIVALVVAAIKTKQTNQHAFIPAVFFMVVVTAIEWVPVLRVNEESWLYLMLIPLLVCNTYQLLILHKLNEDSQKQRSHIAKKPSK</sequence>
<feature type="transmembrane region" description="Helical" evidence="1">
    <location>
        <begin position="115"/>
        <end position="135"/>
    </location>
</feature>
<evidence type="ECO:0000256" key="1">
    <source>
        <dbReference type="SAM" id="Phobius"/>
    </source>
</evidence>
<evidence type="ECO:0000313" key="4">
    <source>
        <dbReference type="Proteomes" id="UP000465778"/>
    </source>
</evidence>
<dbReference type="GO" id="GO:0045881">
    <property type="term" value="P:positive regulation of sporulation resulting in formation of a cellular spore"/>
    <property type="evidence" value="ECO:0007669"/>
    <property type="project" value="InterPro"/>
</dbReference>
<feature type="transmembrane region" description="Helical" evidence="1">
    <location>
        <begin position="48"/>
        <end position="71"/>
    </location>
</feature>
<keyword evidence="1" id="KW-0472">Membrane</keyword>
<dbReference type="EMBL" id="VDEM01000020">
    <property type="protein sequence ID" value="KAF0824088.1"/>
    <property type="molecule type" value="Genomic_DNA"/>
</dbReference>
<dbReference type="AlphaFoldDB" id="A0A0J5VHZ9"/>
<dbReference type="EMBL" id="CP107027">
    <property type="protein sequence ID" value="UYG93323.1"/>
    <property type="molecule type" value="Genomic_DNA"/>
</dbReference>
<proteinExistence type="predicted"/>
<dbReference type="PIRSF" id="PIRSF029886">
    <property type="entry name" value="KBAA"/>
    <property type="match status" value="1"/>
</dbReference>
<dbReference type="OrthoDB" id="2374256at2"/>
<feature type="transmembrane region" description="Helical" evidence="1">
    <location>
        <begin position="83"/>
        <end position="103"/>
    </location>
</feature>
<feature type="transmembrane region" description="Helical" evidence="1">
    <location>
        <begin position="144"/>
        <end position="164"/>
    </location>
</feature>
<feature type="transmembrane region" description="Helical" evidence="1">
    <location>
        <begin position="170"/>
        <end position="190"/>
    </location>
</feature>
<feature type="transmembrane region" description="Helical" evidence="1">
    <location>
        <begin position="7"/>
        <end position="28"/>
    </location>
</feature>
<dbReference type="SMART" id="SM01251">
    <property type="entry name" value="KbaA"/>
    <property type="match status" value="1"/>
</dbReference>
<accession>A0A0J5VHZ9</accession>
<keyword evidence="1" id="KW-0812">Transmembrane</keyword>
<reference evidence="2 4" key="1">
    <citation type="journal article" date="2020" name="G3 (Bethesda)">
        <title>Whole Genome Sequencing and Comparative Genomics of Two Nematicidal Bacillus Strains Reveals a Wide Range of Possible Virulence Factors.</title>
        <authorList>
            <person name="Susic N."/>
            <person name="Janezic S."/>
            <person name="Rupnik M."/>
            <person name="Geric Stare B."/>
        </authorList>
    </citation>
    <scope>NUCLEOTIDE SEQUENCE [LARGE SCALE GENOMIC DNA]</scope>
    <source>
        <strain evidence="2 4">I-1582</strain>
    </source>
</reference>
<dbReference type="RefSeq" id="WP_048011493.1">
    <property type="nucleotide sequence ID" value="NZ_CP084990.1"/>
</dbReference>
<dbReference type="InterPro" id="IPR024164">
    <property type="entry name" value="KinB-signalling_activ"/>
</dbReference>
<protein>
    <submittedName>
        <fullName evidence="2 3">KinB-signaling pathway activation protein</fullName>
    </submittedName>
</protein>
<dbReference type="Proteomes" id="UP000465778">
    <property type="component" value="Unassembled WGS sequence"/>
</dbReference>